<proteinExistence type="predicted"/>
<name>A0A9D2ZTK7_9BACT</name>
<gene>
    <name evidence="2" type="ORF">IAA93_01615</name>
</gene>
<accession>A0A9D2ZTK7</accession>
<keyword evidence="1" id="KW-0732">Signal</keyword>
<protein>
    <recommendedName>
        <fullName evidence="4">CARDB domain-containing protein</fullName>
    </recommendedName>
</protein>
<dbReference type="AlphaFoldDB" id="A0A9D2ZTK7"/>
<evidence type="ECO:0000313" key="3">
    <source>
        <dbReference type="Proteomes" id="UP000787625"/>
    </source>
</evidence>
<evidence type="ECO:0000313" key="2">
    <source>
        <dbReference type="EMBL" id="HJD52415.1"/>
    </source>
</evidence>
<organism evidence="2 3">
    <name type="scientific">Candidatus Avibacteroides avistercoris</name>
    <dbReference type="NCBI Taxonomy" id="2840690"/>
    <lineage>
        <taxon>Bacteria</taxon>
        <taxon>Pseudomonadati</taxon>
        <taxon>Bacteroidota</taxon>
        <taxon>Bacteroidia</taxon>
        <taxon>Bacteroidales</taxon>
        <taxon>Bacteroidaceae</taxon>
        <taxon>Bacteroidaceae incertae sedis</taxon>
        <taxon>Candidatus Avibacteroides</taxon>
    </lineage>
</organism>
<reference evidence="2" key="1">
    <citation type="journal article" date="2021" name="PeerJ">
        <title>Extensive microbial diversity within the chicken gut microbiome revealed by metagenomics and culture.</title>
        <authorList>
            <person name="Gilroy R."/>
            <person name="Ravi A."/>
            <person name="Getino M."/>
            <person name="Pursley I."/>
            <person name="Horton D.L."/>
            <person name="Alikhan N.F."/>
            <person name="Baker D."/>
            <person name="Gharbi K."/>
            <person name="Hall N."/>
            <person name="Watson M."/>
            <person name="Adriaenssens E.M."/>
            <person name="Foster-Nyarko E."/>
            <person name="Jarju S."/>
            <person name="Secka A."/>
            <person name="Antonio M."/>
            <person name="Oren A."/>
            <person name="Chaudhuri R.R."/>
            <person name="La Ragione R."/>
            <person name="Hildebrand F."/>
            <person name="Pallen M.J."/>
        </authorList>
    </citation>
    <scope>NUCLEOTIDE SEQUENCE</scope>
    <source>
        <strain evidence="2">MalCec1-1739</strain>
    </source>
</reference>
<dbReference type="Proteomes" id="UP000787625">
    <property type="component" value="Unassembled WGS sequence"/>
</dbReference>
<dbReference type="EMBL" id="DWUP01000029">
    <property type="protein sequence ID" value="HJD52415.1"/>
    <property type="molecule type" value="Genomic_DNA"/>
</dbReference>
<sequence>MKKIYLTTMMALCGLLTVNAQVDMKVDAPLDLTTPMANENVFGYCIDECQGISPTNISSEGVEVALAIYIPENTAQQLKGNTIDGLRVAFNNRYRRDVSFFIMYDLEGDTAYSLQNQRLQTVGWNNVEFDEPFEITGEAFYVGYRYHFFNSLNVSMAYFDRVTMNPNACWSNIDNRGWNNTDLAEFGALGLQLLMSGNASIGTDISMLDIIMPTSAMTRRDFTMQSIVRNMGNTPIDGYNLYYSIDGGEEVAVPLSDRTIAANATDTVSTVINIDEPDIATHDITVRVETEGDSNADNNSLTESILIYTTPVARKALLEEFTGMECAYCAEASDHIDTYLKQSNVDTSTVIVAHHVYRGKYYDYYSNENSIAYSSYFMMKGAPQMMINRSSFDGQTLMYDVLGYNPGTMVEIALNRDCFTALSI</sequence>
<feature type="signal peptide" evidence="1">
    <location>
        <begin position="1"/>
        <end position="20"/>
    </location>
</feature>
<evidence type="ECO:0000256" key="1">
    <source>
        <dbReference type="SAM" id="SignalP"/>
    </source>
</evidence>
<dbReference type="Gene3D" id="2.60.40.10">
    <property type="entry name" value="Immunoglobulins"/>
    <property type="match status" value="1"/>
</dbReference>
<reference evidence="2" key="2">
    <citation type="submission" date="2021-04" db="EMBL/GenBank/DDBJ databases">
        <authorList>
            <person name="Gilroy R."/>
        </authorList>
    </citation>
    <scope>NUCLEOTIDE SEQUENCE</scope>
    <source>
        <strain evidence="2">MalCec1-1739</strain>
    </source>
</reference>
<feature type="non-terminal residue" evidence="2">
    <location>
        <position position="424"/>
    </location>
</feature>
<feature type="chain" id="PRO_5039278878" description="CARDB domain-containing protein" evidence="1">
    <location>
        <begin position="21"/>
        <end position="424"/>
    </location>
</feature>
<comment type="caution">
    <text evidence="2">The sequence shown here is derived from an EMBL/GenBank/DDBJ whole genome shotgun (WGS) entry which is preliminary data.</text>
</comment>
<evidence type="ECO:0008006" key="4">
    <source>
        <dbReference type="Google" id="ProtNLM"/>
    </source>
</evidence>
<dbReference type="InterPro" id="IPR013783">
    <property type="entry name" value="Ig-like_fold"/>
</dbReference>